<dbReference type="OrthoDB" id="2988756at2759"/>
<accession>A0A6A6RX43</accession>
<keyword evidence="2 7" id="KW-0812">Transmembrane</keyword>
<dbReference type="Pfam" id="PF20684">
    <property type="entry name" value="Fung_rhodopsin"/>
    <property type="match status" value="1"/>
</dbReference>
<evidence type="ECO:0000313" key="9">
    <source>
        <dbReference type="EMBL" id="KAF2639321.1"/>
    </source>
</evidence>
<dbReference type="InterPro" id="IPR049326">
    <property type="entry name" value="Rhodopsin_dom_fungi"/>
</dbReference>
<name>A0A6A6RX43_9PLEO</name>
<feature type="domain" description="Rhodopsin" evidence="8">
    <location>
        <begin position="19"/>
        <end position="269"/>
    </location>
</feature>
<evidence type="ECO:0000256" key="3">
    <source>
        <dbReference type="ARBA" id="ARBA00022989"/>
    </source>
</evidence>
<evidence type="ECO:0000259" key="8">
    <source>
        <dbReference type="Pfam" id="PF20684"/>
    </source>
</evidence>
<evidence type="ECO:0000256" key="7">
    <source>
        <dbReference type="SAM" id="Phobius"/>
    </source>
</evidence>
<feature type="non-terminal residue" evidence="9">
    <location>
        <position position="343"/>
    </location>
</feature>
<feature type="non-terminal residue" evidence="9">
    <location>
        <position position="1"/>
    </location>
</feature>
<feature type="transmembrane region" description="Helical" evidence="7">
    <location>
        <begin position="6"/>
        <end position="23"/>
    </location>
</feature>
<comment type="subcellular location">
    <subcellularLocation>
        <location evidence="1">Membrane</location>
        <topology evidence="1">Multi-pass membrane protein</topology>
    </subcellularLocation>
</comment>
<comment type="similarity">
    <text evidence="5">Belongs to the SAT4 family.</text>
</comment>
<evidence type="ECO:0000256" key="1">
    <source>
        <dbReference type="ARBA" id="ARBA00004141"/>
    </source>
</evidence>
<evidence type="ECO:0000313" key="10">
    <source>
        <dbReference type="Proteomes" id="UP000799753"/>
    </source>
</evidence>
<organism evidence="9 10">
    <name type="scientific">Massarina eburnea CBS 473.64</name>
    <dbReference type="NCBI Taxonomy" id="1395130"/>
    <lineage>
        <taxon>Eukaryota</taxon>
        <taxon>Fungi</taxon>
        <taxon>Dikarya</taxon>
        <taxon>Ascomycota</taxon>
        <taxon>Pezizomycotina</taxon>
        <taxon>Dothideomycetes</taxon>
        <taxon>Pleosporomycetidae</taxon>
        <taxon>Pleosporales</taxon>
        <taxon>Massarineae</taxon>
        <taxon>Massarinaceae</taxon>
        <taxon>Massarina</taxon>
    </lineage>
</organism>
<evidence type="ECO:0000256" key="5">
    <source>
        <dbReference type="ARBA" id="ARBA00038359"/>
    </source>
</evidence>
<feature type="compositionally biased region" description="Polar residues" evidence="6">
    <location>
        <begin position="299"/>
        <end position="313"/>
    </location>
</feature>
<feature type="transmembrane region" description="Helical" evidence="7">
    <location>
        <begin position="128"/>
        <end position="150"/>
    </location>
</feature>
<gene>
    <name evidence="9" type="ORF">P280DRAFT_375540</name>
</gene>
<evidence type="ECO:0000256" key="2">
    <source>
        <dbReference type="ARBA" id="ARBA00022692"/>
    </source>
</evidence>
<evidence type="ECO:0000256" key="4">
    <source>
        <dbReference type="ARBA" id="ARBA00023136"/>
    </source>
</evidence>
<dbReference type="AlphaFoldDB" id="A0A6A6RX43"/>
<protein>
    <recommendedName>
        <fullName evidence="8">Rhodopsin domain-containing protein</fullName>
    </recommendedName>
</protein>
<feature type="region of interest" description="Disordered" evidence="6">
    <location>
        <begin position="281"/>
        <end position="343"/>
    </location>
</feature>
<feature type="transmembrane region" description="Helical" evidence="7">
    <location>
        <begin position="213"/>
        <end position="235"/>
    </location>
</feature>
<keyword evidence="4 7" id="KW-0472">Membrane</keyword>
<dbReference type="Proteomes" id="UP000799753">
    <property type="component" value="Unassembled WGS sequence"/>
</dbReference>
<feature type="transmembrane region" description="Helical" evidence="7">
    <location>
        <begin position="95"/>
        <end position="116"/>
    </location>
</feature>
<reference evidence="9" key="1">
    <citation type="journal article" date="2020" name="Stud. Mycol.">
        <title>101 Dothideomycetes genomes: a test case for predicting lifestyles and emergence of pathogens.</title>
        <authorList>
            <person name="Haridas S."/>
            <person name="Albert R."/>
            <person name="Binder M."/>
            <person name="Bloem J."/>
            <person name="Labutti K."/>
            <person name="Salamov A."/>
            <person name="Andreopoulos B."/>
            <person name="Baker S."/>
            <person name="Barry K."/>
            <person name="Bills G."/>
            <person name="Bluhm B."/>
            <person name="Cannon C."/>
            <person name="Castanera R."/>
            <person name="Culley D."/>
            <person name="Daum C."/>
            <person name="Ezra D."/>
            <person name="Gonzalez J."/>
            <person name="Henrissat B."/>
            <person name="Kuo A."/>
            <person name="Liang C."/>
            <person name="Lipzen A."/>
            <person name="Lutzoni F."/>
            <person name="Magnuson J."/>
            <person name="Mondo S."/>
            <person name="Nolan M."/>
            <person name="Ohm R."/>
            <person name="Pangilinan J."/>
            <person name="Park H.-J."/>
            <person name="Ramirez L."/>
            <person name="Alfaro M."/>
            <person name="Sun H."/>
            <person name="Tritt A."/>
            <person name="Yoshinaga Y."/>
            <person name="Zwiers L.-H."/>
            <person name="Turgeon B."/>
            <person name="Goodwin S."/>
            <person name="Spatafora J."/>
            <person name="Crous P."/>
            <person name="Grigoriev I."/>
        </authorList>
    </citation>
    <scope>NUCLEOTIDE SEQUENCE</scope>
    <source>
        <strain evidence="9">CBS 473.64</strain>
    </source>
</reference>
<dbReference type="InterPro" id="IPR052337">
    <property type="entry name" value="SAT4-like"/>
</dbReference>
<dbReference type="GO" id="GO:0016020">
    <property type="term" value="C:membrane"/>
    <property type="evidence" value="ECO:0007669"/>
    <property type="project" value="UniProtKB-SubCell"/>
</dbReference>
<sequence length="343" mass="39113">NFVVELWTYLAIDIVVIWVRLYARYHTNGWKGLAWDDYLMAIAMFIYAGETAEAHYVVYYWLGLANNAMTDEERKALDPSSREAYLRIRGSQTQLVGWLTYLVLLWVLKLCWLFFYTRLGEGVHRMALKVKIGFVFVVVTFFMTFLVILLKCQPITKNWQIYPDPGNTCQPAVSKVQAYILISTNLATDLYIMCIPLPMVWSARIPPLTKVALVGMFCGGFLTAIFGILRCVFVLLDRPNGPQLTGEWSCRESFVAVFISNLPVLYPIAHQMLKRMKDTAYSHSRSRSRNVLGGGKSDPNGSTTNQDGSQGYKMNTIKASRKKKDFKHPLSLPGETFYERFGS</sequence>
<feature type="transmembrane region" description="Helical" evidence="7">
    <location>
        <begin position="35"/>
        <end position="62"/>
    </location>
</feature>
<keyword evidence="3 7" id="KW-1133">Transmembrane helix</keyword>
<proteinExistence type="inferred from homology"/>
<dbReference type="PANTHER" id="PTHR33048:SF2">
    <property type="entry name" value="SRPK"/>
    <property type="match status" value="1"/>
</dbReference>
<evidence type="ECO:0000256" key="6">
    <source>
        <dbReference type="SAM" id="MobiDB-lite"/>
    </source>
</evidence>
<feature type="transmembrane region" description="Helical" evidence="7">
    <location>
        <begin position="178"/>
        <end position="201"/>
    </location>
</feature>
<keyword evidence="10" id="KW-1185">Reference proteome</keyword>
<dbReference type="EMBL" id="MU006787">
    <property type="protein sequence ID" value="KAF2639321.1"/>
    <property type="molecule type" value="Genomic_DNA"/>
</dbReference>
<dbReference type="PANTHER" id="PTHR33048">
    <property type="entry name" value="PTH11-LIKE INTEGRAL MEMBRANE PROTEIN (AFU_ORTHOLOGUE AFUA_5G11245)"/>
    <property type="match status" value="1"/>
</dbReference>